<evidence type="ECO:0000313" key="7">
    <source>
        <dbReference type="Proteomes" id="UP000435112"/>
    </source>
</evidence>
<evidence type="ECO:0000313" key="6">
    <source>
        <dbReference type="Proteomes" id="UP000434957"/>
    </source>
</evidence>
<dbReference type="EMBL" id="QXFT01000252">
    <property type="protein sequence ID" value="KAE9349459.1"/>
    <property type="molecule type" value="Genomic_DNA"/>
</dbReference>
<dbReference type="Proteomes" id="UP000434957">
    <property type="component" value="Unassembled WGS sequence"/>
</dbReference>
<accession>A0A6A4FU23</accession>
<feature type="transmembrane region" description="Helical" evidence="1">
    <location>
        <begin position="20"/>
        <end position="43"/>
    </location>
</feature>
<evidence type="ECO:0000313" key="5">
    <source>
        <dbReference type="Proteomes" id="UP000429607"/>
    </source>
</evidence>
<dbReference type="Proteomes" id="UP000429607">
    <property type="component" value="Unassembled WGS sequence"/>
</dbReference>
<evidence type="ECO:0000256" key="1">
    <source>
        <dbReference type="SAM" id="Phobius"/>
    </source>
</evidence>
<dbReference type="EMBL" id="QXFU01003364">
    <property type="protein sequence ID" value="KAE8975987.1"/>
    <property type="molecule type" value="Genomic_DNA"/>
</dbReference>
<dbReference type="Proteomes" id="UP000435112">
    <property type="component" value="Unassembled WGS sequence"/>
</dbReference>
<gene>
    <name evidence="3" type="ORF">PR001_g14341</name>
    <name evidence="2" type="ORF">PR002_g25439</name>
    <name evidence="4" type="ORF">PR003_g5878</name>
</gene>
<keyword evidence="1" id="KW-1133">Transmembrane helix</keyword>
<evidence type="ECO:0000313" key="2">
    <source>
        <dbReference type="EMBL" id="KAE8975987.1"/>
    </source>
</evidence>
<evidence type="ECO:0000313" key="3">
    <source>
        <dbReference type="EMBL" id="KAE9017630.1"/>
    </source>
</evidence>
<organism evidence="4 6">
    <name type="scientific">Phytophthora rubi</name>
    <dbReference type="NCBI Taxonomy" id="129364"/>
    <lineage>
        <taxon>Eukaryota</taxon>
        <taxon>Sar</taxon>
        <taxon>Stramenopiles</taxon>
        <taxon>Oomycota</taxon>
        <taxon>Peronosporomycetes</taxon>
        <taxon>Peronosporales</taxon>
        <taxon>Peronosporaceae</taxon>
        <taxon>Phytophthora</taxon>
    </lineage>
</organism>
<sequence length="93" mass="9913">MRSENDSAALRRYFEFDNEGAVEVVAAVIVLLGSDLVVPVAAASSQRRPNVERGALGPVHTWRATTLTTAQYTALLPPLPHAAARLPACCASR</sequence>
<reference evidence="4 6" key="1">
    <citation type="submission" date="2018-08" db="EMBL/GenBank/DDBJ databases">
        <title>Genomic investigation of the strawberry pathogen Phytophthora fragariae indicates pathogenicity is determined by transcriptional variation in three key races.</title>
        <authorList>
            <person name="Adams T.M."/>
            <person name="Armitage A.D."/>
            <person name="Sobczyk M.K."/>
            <person name="Bates H.J."/>
            <person name="Dunwell J.M."/>
            <person name="Nellist C.F."/>
            <person name="Harrison R.J."/>
        </authorList>
    </citation>
    <scope>NUCLEOTIDE SEQUENCE [LARGE SCALE GENOMIC DNA]</scope>
    <source>
        <strain evidence="3 5">SCRP249</strain>
        <strain evidence="2 7">SCRP324</strain>
        <strain evidence="4 6">SCRP333</strain>
    </source>
</reference>
<name>A0A6A4FU23_9STRA</name>
<keyword evidence="1" id="KW-0812">Transmembrane</keyword>
<proteinExistence type="predicted"/>
<evidence type="ECO:0000313" key="4">
    <source>
        <dbReference type="EMBL" id="KAE9349459.1"/>
    </source>
</evidence>
<keyword evidence="6" id="KW-1185">Reference proteome</keyword>
<protein>
    <submittedName>
        <fullName evidence="4">Uncharacterized protein</fullName>
    </submittedName>
</protein>
<dbReference type="EMBL" id="QXFV01001025">
    <property type="protein sequence ID" value="KAE9017630.1"/>
    <property type="molecule type" value="Genomic_DNA"/>
</dbReference>
<keyword evidence="1" id="KW-0472">Membrane</keyword>
<comment type="caution">
    <text evidence="4">The sequence shown here is derived from an EMBL/GenBank/DDBJ whole genome shotgun (WGS) entry which is preliminary data.</text>
</comment>
<dbReference type="AlphaFoldDB" id="A0A6A4FU23"/>